<dbReference type="PANTHER" id="PTHR43630:SF1">
    <property type="entry name" value="POLY-BETA-1,6-N-ACETYL-D-GLUCOSAMINE SYNTHASE"/>
    <property type="match status" value="1"/>
</dbReference>
<dbReference type="AlphaFoldDB" id="A0A380DR97"/>
<evidence type="ECO:0000256" key="1">
    <source>
        <dbReference type="ARBA" id="ARBA00006739"/>
    </source>
</evidence>
<sequence length="222" mass="25290">MQFFNFLLFYPVFMSIYWIVGSIYFYFTREIRYSLNKKPDINVDELEGITFLLACYNESETIEDTLSNVLALKYEKKEIIIINDGSSDNTAELIYKIKENNDFIFVDLQENRGKANALNQGIKQASYDYVMCLDADTIVDQDAPYYMIENFKHDPKLGAVTGNPRIRNKSSILGKIQTIEYASLIGCIKRSQTLAGAVNTISGVFTLFKKVQLSMLATGILI</sequence>
<dbReference type="InterPro" id="IPR029044">
    <property type="entry name" value="Nucleotide-diphossugar_trans"/>
</dbReference>
<evidence type="ECO:0000256" key="3">
    <source>
        <dbReference type="ARBA" id="ARBA00022679"/>
    </source>
</evidence>
<dbReference type="Proteomes" id="UP000254502">
    <property type="component" value="Unassembled WGS sequence"/>
</dbReference>
<proteinExistence type="inferred from homology"/>
<dbReference type="SUPFAM" id="SSF53448">
    <property type="entry name" value="Nucleotide-diphospho-sugar transferases"/>
    <property type="match status" value="1"/>
</dbReference>
<dbReference type="CDD" id="cd06423">
    <property type="entry name" value="CESA_like"/>
    <property type="match status" value="1"/>
</dbReference>
<evidence type="ECO:0000256" key="2">
    <source>
        <dbReference type="ARBA" id="ARBA00022676"/>
    </source>
</evidence>
<evidence type="ECO:0000259" key="5">
    <source>
        <dbReference type="Pfam" id="PF00535"/>
    </source>
</evidence>
<evidence type="ECO:0000256" key="4">
    <source>
        <dbReference type="SAM" id="Phobius"/>
    </source>
</evidence>
<keyword evidence="4" id="KW-0812">Transmembrane</keyword>
<dbReference type="GO" id="GO:0016757">
    <property type="term" value="F:glycosyltransferase activity"/>
    <property type="evidence" value="ECO:0007669"/>
    <property type="project" value="UniProtKB-KW"/>
</dbReference>
<feature type="domain" description="Glycosyltransferase 2-like" evidence="5">
    <location>
        <begin position="52"/>
        <end position="210"/>
    </location>
</feature>
<dbReference type="PANTHER" id="PTHR43630">
    <property type="entry name" value="POLY-BETA-1,6-N-ACETYL-D-GLUCOSAMINE SYNTHASE"/>
    <property type="match status" value="1"/>
</dbReference>
<reference evidence="6 7" key="1">
    <citation type="submission" date="2018-06" db="EMBL/GenBank/DDBJ databases">
        <authorList>
            <consortium name="Pathogen Informatics"/>
            <person name="Doyle S."/>
        </authorList>
    </citation>
    <scope>NUCLEOTIDE SEQUENCE [LARGE SCALE GENOMIC DNA]</scope>
    <source>
        <strain evidence="6 7">NCTC5664</strain>
    </source>
</reference>
<dbReference type="EMBL" id="UHAQ01000002">
    <property type="protein sequence ID" value="SUK40738.1"/>
    <property type="molecule type" value="Genomic_DNA"/>
</dbReference>
<keyword evidence="4" id="KW-0472">Membrane</keyword>
<organism evidence="6 7">
    <name type="scientific">Staphylococcus aureus</name>
    <dbReference type="NCBI Taxonomy" id="1280"/>
    <lineage>
        <taxon>Bacteria</taxon>
        <taxon>Bacillati</taxon>
        <taxon>Bacillota</taxon>
        <taxon>Bacilli</taxon>
        <taxon>Bacillales</taxon>
        <taxon>Staphylococcaceae</taxon>
        <taxon>Staphylococcus</taxon>
    </lineage>
</organism>
<comment type="similarity">
    <text evidence="1">Belongs to the glycosyltransferase 2 family.</text>
</comment>
<evidence type="ECO:0000313" key="7">
    <source>
        <dbReference type="Proteomes" id="UP000254502"/>
    </source>
</evidence>
<gene>
    <name evidence="6" type="primary">icaA_3</name>
    <name evidence="6" type="ORF">NCTC5664_01040</name>
</gene>
<name>A0A380DR97_STAAU</name>
<accession>A0A380DR97</accession>
<protein>
    <submittedName>
        <fullName evidence="6">Polysaccharide intercellular adhesin (PIA) biosynthesis N-glycosyltransferase IcaA</fullName>
        <ecNumber evidence="6">2.4.-.-</ecNumber>
        <ecNumber evidence="6">2.4.1.-</ecNumber>
    </submittedName>
</protein>
<keyword evidence="4" id="KW-1133">Transmembrane helix</keyword>
<dbReference type="Pfam" id="PF00535">
    <property type="entry name" value="Glycos_transf_2"/>
    <property type="match status" value="1"/>
</dbReference>
<dbReference type="EC" id="2.4.-.-" evidence="6"/>
<evidence type="ECO:0000313" key="6">
    <source>
        <dbReference type="EMBL" id="SUK40738.1"/>
    </source>
</evidence>
<keyword evidence="2 6" id="KW-0328">Glycosyltransferase</keyword>
<dbReference type="Gene3D" id="3.90.550.10">
    <property type="entry name" value="Spore Coat Polysaccharide Biosynthesis Protein SpsA, Chain A"/>
    <property type="match status" value="1"/>
</dbReference>
<feature type="transmembrane region" description="Helical" evidence="4">
    <location>
        <begin position="6"/>
        <end position="27"/>
    </location>
</feature>
<dbReference type="InterPro" id="IPR001173">
    <property type="entry name" value="Glyco_trans_2-like"/>
</dbReference>
<keyword evidence="3 6" id="KW-0808">Transferase</keyword>
<dbReference type="EC" id="2.4.1.-" evidence="6"/>